<evidence type="ECO:0000256" key="1">
    <source>
        <dbReference type="SAM" id="MobiDB-lite"/>
    </source>
</evidence>
<accession>A0ABX0CBR2</accession>
<evidence type="ECO:0000313" key="3">
    <source>
        <dbReference type="EMBL" id="NEH12533.1"/>
    </source>
</evidence>
<organism evidence="3 4">
    <name type="scientific">Bifidobacterium saimiriisciurei</name>
    <dbReference type="NCBI Taxonomy" id="2661627"/>
    <lineage>
        <taxon>Bacteria</taxon>
        <taxon>Bacillati</taxon>
        <taxon>Actinomycetota</taxon>
        <taxon>Actinomycetes</taxon>
        <taxon>Bifidobacteriales</taxon>
        <taxon>Bifidobacteriaceae</taxon>
        <taxon>Bifidobacterium</taxon>
    </lineage>
</organism>
<keyword evidence="2" id="KW-1133">Transmembrane helix</keyword>
<keyword evidence="4" id="KW-1185">Reference proteome</keyword>
<keyword evidence="2" id="KW-0812">Transmembrane</keyword>
<evidence type="ECO:0000256" key="2">
    <source>
        <dbReference type="SAM" id="Phobius"/>
    </source>
</evidence>
<comment type="caution">
    <text evidence="3">The sequence shown here is derived from an EMBL/GenBank/DDBJ whole genome shotgun (WGS) entry which is preliminary data.</text>
</comment>
<sequence length="420" mass="45397">MRNFGGRIVLFALIGLGTVPFMLAGGQDMTVPKVLDVHFGPPAAALMAIAAAVLYGCIRLVSYYVLQIVRGAKTAHATVVSYYSHTDSDGDVLTVYRFLTTDGEDLVFHSVPWSAMRNKALNEALQHQGSRIIVSWYPQSKTCKSVTLEQPWTTYEGRASDDTDGRAGDRSGTMPNAAYADATKNTDRKNDEPLKSSALDLQLKPSFLIVWGFTLAAIVVVAIAMYLTSRQLTGVGEQLILRKMTGGIAVLAAAAIMLVHGIVSQFMIRRYDATHHDVDEDAAHVSLMRHVAVVITLVTAGIACIYNPMAALIEGPRTEIVTTGSVTGSGIGTSREYWMLMAHYVGNGGGDDGSKYLVVAIPRTHAEKVRDRIERIYGSQEDTPMKITYWPGGGMQVFDHVEPVDGGNGNGNGTNDPTVE</sequence>
<feature type="transmembrane region" description="Helical" evidence="2">
    <location>
        <begin position="42"/>
        <end position="66"/>
    </location>
</feature>
<dbReference type="Proteomes" id="UP000475155">
    <property type="component" value="Unassembled WGS sequence"/>
</dbReference>
<dbReference type="RefSeq" id="WP_163200156.1">
    <property type="nucleotide sequence ID" value="NZ_WHZU01000028.1"/>
</dbReference>
<feature type="transmembrane region" description="Helical" evidence="2">
    <location>
        <begin position="289"/>
        <end position="309"/>
    </location>
</feature>
<evidence type="ECO:0008006" key="5">
    <source>
        <dbReference type="Google" id="ProtNLM"/>
    </source>
</evidence>
<name>A0ABX0CBR2_9BIFI</name>
<feature type="transmembrane region" description="Helical" evidence="2">
    <location>
        <begin position="207"/>
        <end position="227"/>
    </location>
</feature>
<feature type="transmembrane region" description="Helical" evidence="2">
    <location>
        <begin position="247"/>
        <end position="268"/>
    </location>
</feature>
<proteinExistence type="predicted"/>
<feature type="region of interest" description="Disordered" evidence="1">
    <location>
        <begin position="157"/>
        <end position="191"/>
    </location>
</feature>
<gene>
    <name evidence="3" type="ORF">GFD18_10685</name>
</gene>
<evidence type="ECO:0000313" key="4">
    <source>
        <dbReference type="Proteomes" id="UP000475155"/>
    </source>
</evidence>
<reference evidence="3 4" key="1">
    <citation type="submission" date="2019-10" db="EMBL/GenBank/DDBJ databases">
        <title>Bifidobacterium from non-human primates.</title>
        <authorList>
            <person name="Modesto M."/>
        </authorList>
    </citation>
    <scope>NUCLEOTIDE SEQUENCE [LARGE SCALE GENOMIC DNA]</scope>
    <source>
        <strain evidence="3 4">SMA1</strain>
    </source>
</reference>
<keyword evidence="2" id="KW-0472">Membrane</keyword>
<protein>
    <recommendedName>
        <fullName evidence="5">DUF5671 domain-containing protein</fullName>
    </recommendedName>
</protein>
<feature type="compositionally biased region" description="Basic and acidic residues" evidence="1">
    <location>
        <begin position="158"/>
        <end position="169"/>
    </location>
</feature>
<dbReference type="EMBL" id="WHZU01000028">
    <property type="protein sequence ID" value="NEH12533.1"/>
    <property type="molecule type" value="Genomic_DNA"/>
</dbReference>